<reference evidence="9 10" key="1">
    <citation type="submission" date="2019-11" db="EMBL/GenBank/DDBJ databases">
        <title>Whole-genome sequence of a the green, strictly anaerobic photosynthetic bacterium Heliobacillus mobilis DSM 6151.</title>
        <authorList>
            <person name="Kyndt J.A."/>
            <person name="Meyer T.E."/>
        </authorList>
    </citation>
    <scope>NUCLEOTIDE SEQUENCE [LARGE SCALE GENOMIC DNA]</scope>
    <source>
        <strain evidence="9 10">DSM 6151</strain>
    </source>
</reference>
<gene>
    <name evidence="9" type="ORF">GJ688_08505</name>
</gene>
<evidence type="ECO:0000256" key="2">
    <source>
        <dbReference type="ARBA" id="ARBA00022485"/>
    </source>
</evidence>
<dbReference type="AlphaFoldDB" id="A0A6I3SJE8"/>
<proteinExistence type="predicted"/>
<feature type="transmembrane region" description="Helical" evidence="7">
    <location>
        <begin position="104"/>
        <end position="124"/>
    </location>
</feature>
<feature type="domain" description="4Fe-4S ferredoxin-type" evidence="8">
    <location>
        <begin position="277"/>
        <end position="300"/>
    </location>
</feature>
<dbReference type="Gene3D" id="3.30.70.20">
    <property type="match status" value="1"/>
</dbReference>
<keyword evidence="3" id="KW-0479">Metal-binding</keyword>
<feature type="domain" description="4Fe-4S ferredoxin-type" evidence="8">
    <location>
        <begin position="243"/>
        <end position="274"/>
    </location>
</feature>
<evidence type="ECO:0000256" key="3">
    <source>
        <dbReference type="ARBA" id="ARBA00022723"/>
    </source>
</evidence>
<dbReference type="PROSITE" id="PS51379">
    <property type="entry name" value="4FE4S_FER_2"/>
    <property type="match status" value="2"/>
</dbReference>
<evidence type="ECO:0000313" key="9">
    <source>
        <dbReference type="EMBL" id="MTV49018.1"/>
    </source>
</evidence>
<keyword evidence="7" id="KW-0812">Transmembrane</keyword>
<protein>
    <submittedName>
        <fullName evidence="9">4Fe-4S dicluster domain-containing protein</fullName>
    </submittedName>
</protein>
<name>A0A6I3SJE8_HELMO</name>
<keyword evidence="6" id="KW-0411">Iron-sulfur</keyword>
<accession>A0A6I3SJE8</accession>
<keyword evidence="5" id="KW-0408">Iron</keyword>
<dbReference type="InterPro" id="IPR017900">
    <property type="entry name" value="4Fe4S_Fe_S_CS"/>
</dbReference>
<evidence type="ECO:0000313" key="10">
    <source>
        <dbReference type="Proteomes" id="UP000430670"/>
    </source>
</evidence>
<dbReference type="Proteomes" id="UP000430670">
    <property type="component" value="Unassembled WGS sequence"/>
</dbReference>
<dbReference type="InterPro" id="IPR017896">
    <property type="entry name" value="4Fe4S_Fe-S-bd"/>
</dbReference>
<dbReference type="PANTHER" id="PTHR30176:SF3">
    <property type="entry name" value="FERREDOXIN-TYPE PROTEIN NAPH"/>
    <property type="match status" value="1"/>
</dbReference>
<evidence type="ECO:0000256" key="6">
    <source>
        <dbReference type="ARBA" id="ARBA00023014"/>
    </source>
</evidence>
<dbReference type="GO" id="GO:0046872">
    <property type="term" value="F:metal ion binding"/>
    <property type="evidence" value="ECO:0007669"/>
    <property type="project" value="UniProtKB-KW"/>
</dbReference>
<evidence type="ECO:0000256" key="1">
    <source>
        <dbReference type="ARBA" id="ARBA00022448"/>
    </source>
</evidence>
<keyword evidence="10" id="KW-1185">Reference proteome</keyword>
<evidence type="ECO:0000259" key="8">
    <source>
        <dbReference type="PROSITE" id="PS51379"/>
    </source>
</evidence>
<feature type="transmembrane region" description="Helical" evidence="7">
    <location>
        <begin position="45"/>
        <end position="63"/>
    </location>
</feature>
<dbReference type="PANTHER" id="PTHR30176">
    <property type="entry name" value="FERREDOXIN-TYPE PROTEIN NAPH"/>
    <property type="match status" value="1"/>
</dbReference>
<dbReference type="SUPFAM" id="SSF54862">
    <property type="entry name" value="4Fe-4S ferredoxins"/>
    <property type="match status" value="1"/>
</dbReference>
<evidence type="ECO:0000256" key="5">
    <source>
        <dbReference type="ARBA" id="ARBA00023004"/>
    </source>
</evidence>
<feature type="transmembrane region" description="Helical" evidence="7">
    <location>
        <begin position="21"/>
        <end position="39"/>
    </location>
</feature>
<keyword evidence="2" id="KW-0004">4Fe-4S</keyword>
<keyword evidence="1" id="KW-0813">Transport</keyword>
<feature type="transmembrane region" description="Helical" evidence="7">
    <location>
        <begin position="198"/>
        <end position="219"/>
    </location>
</feature>
<dbReference type="PROSITE" id="PS00198">
    <property type="entry name" value="4FE4S_FER_1"/>
    <property type="match status" value="1"/>
</dbReference>
<comment type="caution">
    <text evidence="9">The sequence shown here is derived from an EMBL/GenBank/DDBJ whole genome shotgun (WGS) entry which is preliminary data.</text>
</comment>
<dbReference type="GO" id="GO:0051539">
    <property type="term" value="F:4 iron, 4 sulfur cluster binding"/>
    <property type="evidence" value="ECO:0007669"/>
    <property type="project" value="UniProtKB-KW"/>
</dbReference>
<keyword evidence="4" id="KW-0249">Electron transport</keyword>
<dbReference type="Pfam" id="PF12801">
    <property type="entry name" value="Fer4_5"/>
    <property type="match status" value="2"/>
</dbReference>
<dbReference type="InterPro" id="IPR051684">
    <property type="entry name" value="Electron_Trans/Redox"/>
</dbReference>
<dbReference type="Pfam" id="PF13237">
    <property type="entry name" value="Fer4_10"/>
    <property type="match status" value="1"/>
</dbReference>
<organism evidence="9 10">
    <name type="scientific">Heliobacterium mobile</name>
    <name type="common">Heliobacillus mobilis</name>
    <dbReference type="NCBI Taxonomy" id="28064"/>
    <lineage>
        <taxon>Bacteria</taxon>
        <taxon>Bacillati</taxon>
        <taxon>Bacillota</taxon>
        <taxon>Clostridia</taxon>
        <taxon>Eubacteriales</taxon>
        <taxon>Heliobacteriaceae</taxon>
        <taxon>Heliobacterium</taxon>
    </lineage>
</organism>
<dbReference type="EMBL" id="WNKU01000008">
    <property type="protein sequence ID" value="MTV49018.1"/>
    <property type="molecule type" value="Genomic_DNA"/>
</dbReference>
<keyword evidence="7" id="KW-0472">Membrane</keyword>
<evidence type="ECO:0000256" key="7">
    <source>
        <dbReference type="SAM" id="Phobius"/>
    </source>
</evidence>
<feature type="transmembrane region" description="Helical" evidence="7">
    <location>
        <begin position="75"/>
        <end position="92"/>
    </location>
</feature>
<dbReference type="GO" id="GO:0005886">
    <property type="term" value="C:plasma membrane"/>
    <property type="evidence" value="ECO:0007669"/>
    <property type="project" value="TreeGrafter"/>
</dbReference>
<feature type="transmembrane region" description="Helical" evidence="7">
    <location>
        <begin position="167"/>
        <end position="186"/>
    </location>
</feature>
<keyword evidence="7" id="KW-1133">Transmembrane helix</keyword>
<evidence type="ECO:0000256" key="4">
    <source>
        <dbReference type="ARBA" id="ARBA00022982"/>
    </source>
</evidence>
<sequence>MQNVTLSGIPAKNRRERGDDNLSAFIPLFIAILVGTILYITIGWWGFLVIFPWIGTSISLGMYLQRNLRTERKNVGRRVSILLILPVFLFFLPITDKQNLQLEGIVFLLLVGSYSGGVIHYIIAKVIGPLIWGRGFCGWACWTAAILDWLPVYKTDKIPDAMRKFRFIPLVISIMVPLIMVFLFSYDVNRDYLDKREIIWMMVGNIVYYLIGIPLAFLLKDRRAFCKVACPVSIIMKVPSSVSLVCIKPTNNKCIRCGRCNKSCPMDVDVMGYISQGKKVRDTECILCFECTQVCPIKAI</sequence>